<feature type="compositionally biased region" description="Polar residues" evidence="1">
    <location>
        <begin position="204"/>
        <end position="221"/>
    </location>
</feature>
<feature type="region of interest" description="Disordered" evidence="1">
    <location>
        <begin position="375"/>
        <end position="397"/>
    </location>
</feature>
<feature type="compositionally biased region" description="Polar residues" evidence="1">
    <location>
        <begin position="456"/>
        <end position="467"/>
    </location>
</feature>
<feature type="region of interest" description="Disordered" evidence="1">
    <location>
        <begin position="243"/>
        <end position="279"/>
    </location>
</feature>
<dbReference type="Proteomes" id="UP001056012">
    <property type="component" value="Chromosome 3"/>
</dbReference>
<feature type="region of interest" description="Disordered" evidence="1">
    <location>
        <begin position="942"/>
        <end position="993"/>
    </location>
</feature>
<feature type="compositionally biased region" description="Polar residues" evidence="1">
    <location>
        <begin position="387"/>
        <end position="397"/>
    </location>
</feature>
<keyword evidence="3" id="KW-1185">Reference proteome</keyword>
<evidence type="ECO:0000256" key="1">
    <source>
        <dbReference type="SAM" id="MobiDB-lite"/>
    </source>
</evidence>
<feature type="compositionally biased region" description="Basic residues" evidence="1">
    <location>
        <begin position="870"/>
        <end position="881"/>
    </location>
</feature>
<reference evidence="2" key="1">
    <citation type="submission" date="2021-12" db="EMBL/GenBank/DDBJ databases">
        <title>Curvularia clavata genome.</title>
        <authorList>
            <person name="Cao Y."/>
        </authorList>
    </citation>
    <scope>NUCLEOTIDE SEQUENCE</scope>
    <source>
        <strain evidence="2">Yc1106</strain>
    </source>
</reference>
<feature type="compositionally biased region" description="Polar residues" evidence="1">
    <location>
        <begin position="477"/>
        <end position="487"/>
    </location>
</feature>
<name>A0A9Q8Z5I7_CURCL</name>
<feature type="region of interest" description="Disordered" evidence="1">
    <location>
        <begin position="904"/>
        <end position="923"/>
    </location>
</feature>
<dbReference type="VEuPathDB" id="FungiDB:yc1106_03996"/>
<dbReference type="EMBL" id="CP089276">
    <property type="protein sequence ID" value="USP76722.1"/>
    <property type="molecule type" value="Genomic_DNA"/>
</dbReference>
<feature type="region of interest" description="Disordered" evidence="1">
    <location>
        <begin position="33"/>
        <end position="88"/>
    </location>
</feature>
<feature type="region of interest" description="Disordered" evidence="1">
    <location>
        <begin position="161"/>
        <end position="226"/>
    </location>
</feature>
<organism evidence="2 3">
    <name type="scientific">Curvularia clavata</name>
    <dbReference type="NCBI Taxonomy" id="95742"/>
    <lineage>
        <taxon>Eukaryota</taxon>
        <taxon>Fungi</taxon>
        <taxon>Dikarya</taxon>
        <taxon>Ascomycota</taxon>
        <taxon>Pezizomycotina</taxon>
        <taxon>Dothideomycetes</taxon>
        <taxon>Pleosporomycetidae</taxon>
        <taxon>Pleosporales</taxon>
        <taxon>Pleosporineae</taxon>
        <taxon>Pleosporaceae</taxon>
        <taxon>Curvularia</taxon>
    </lineage>
</organism>
<evidence type="ECO:0000313" key="3">
    <source>
        <dbReference type="Proteomes" id="UP001056012"/>
    </source>
</evidence>
<feature type="region of interest" description="Disordered" evidence="1">
    <location>
        <begin position="849"/>
        <end position="881"/>
    </location>
</feature>
<protein>
    <submittedName>
        <fullName evidence="2">Uncharacterized protein</fullName>
    </submittedName>
</protein>
<dbReference type="OrthoDB" id="3437384at2759"/>
<proteinExistence type="predicted"/>
<sequence>MASKLCCITEDERACSPEMLNVRLSRAVPTKQPLVPAETNPSNSHFKNDRSRDTCELRDISHNGRHLDGNHSTPTRPVRTRFSRPSMHSIHSLHKVKSMRFIIKKKLSKDIYKKKSSSPVQHTPSRDNSPRTPPNTVIRQQKRASKHQIQITKEALRNNLLANKKPNQRGNDSDAQVLNNTARNIDRKSPGKRPSIHSVDWVTTPGSKNTPESFHGHTSVNPERGIRPYDIYKTPMASLSKNFSSISSTPNLRPHTSVQRGRKLRRSHSTESMGLPKPLALSPLQIPSLVDNNTTNEAWSEAVNEGLHLSHFPVPPCHISAQTSQTDLNGNNYSECDDRHHYQENSNPFAVAGAASDTATASVTCSVEIRVQEPTLSATSRASTTSQDLPNEISPSATVVHLESSRNKEYDDDSRHSVHLQNMRISHHLRSESLLSWDKQASGPEISGPSHAFGEHSTTGSSQTSRENQQRSRYDRQTSSSGFSSSKVPARWGKVLPSDSIVWPDSASSVYSNKPQSVLGSRRGSVGALLSDDAEIQRSRVSSSNTQKLIRSATFPTDNGEIAKPSEDHELALLGTLSRYLGKALPHATPMTPLACKNSVADTKVSKFREEFSPPAPKKKLTQPPSIIKFLNPKRLGLRSQSDISLRSEPPIASVDGPSDALYVPANRQRRQSQSLMSLRTEQQALGRNKGANQVWDRALQAHQEEKASLFLPKNKDLAVHASPFRERSGSVSTKRVSVDDPDLATRLEGSSRRLSTAPSHATDDERCEEPPIVMLRRRALTISDESESGQDLANSYERQGDGKEVVGAWGRYPSHTRPDRVGSAGKADSVQPRDFALEAAIDFASSKDDEDMIGPTQRRPSTPLLPGEKKKKKRIGRGHIVRSSSMTLGRALMRNYGKMFKSQSTEFRRHGRGHRSSIASGGILEHPELELLPEVWAGEFPENESTSVSDDRGKSSTQDHAPRTAAKGKGRSIPADSMATPRRRRNSSAPNLAEFSLHDGAADSEHTSDSARIWSVYYKNCVDTYPRLSTDGNISSEDFNTITGVSMNNKQVSRQSSMMLGHLRGHSLNTSGVSHTSQANKCTLRGADDCAAEVKSLGSVRRSTIDLISQFQDQEADEHKRILGLDRE</sequence>
<evidence type="ECO:0000313" key="2">
    <source>
        <dbReference type="EMBL" id="USP76722.1"/>
    </source>
</evidence>
<dbReference type="AlphaFoldDB" id="A0A9Q8Z5I7"/>
<gene>
    <name evidence="2" type="ORF">yc1106_03996</name>
</gene>
<feature type="region of interest" description="Disordered" evidence="1">
    <location>
        <begin position="722"/>
        <end position="766"/>
    </location>
</feature>
<feature type="compositionally biased region" description="Polar residues" evidence="1">
    <location>
        <begin position="168"/>
        <end position="183"/>
    </location>
</feature>
<feature type="compositionally biased region" description="Low complexity" evidence="1">
    <location>
        <begin position="375"/>
        <end position="386"/>
    </location>
</feature>
<feature type="compositionally biased region" description="Polar residues" evidence="1">
    <location>
        <begin position="243"/>
        <end position="259"/>
    </location>
</feature>
<feature type="region of interest" description="Disordered" evidence="1">
    <location>
        <begin position="110"/>
        <end position="146"/>
    </location>
</feature>
<accession>A0A9Q8Z5I7</accession>
<feature type="compositionally biased region" description="Basic and acidic residues" evidence="1">
    <location>
        <begin position="46"/>
        <end position="69"/>
    </location>
</feature>
<feature type="region of interest" description="Disordered" evidence="1">
    <location>
        <begin position="440"/>
        <end position="489"/>
    </location>
</feature>